<gene>
    <name evidence="1" type="ORF">B0H65DRAFT_423967</name>
</gene>
<evidence type="ECO:0000313" key="2">
    <source>
        <dbReference type="Proteomes" id="UP001278500"/>
    </source>
</evidence>
<dbReference type="Proteomes" id="UP001278500">
    <property type="component" value="Unassembled WGS sequence"/>
</dbReference>
<proteinExistence type="predicted"/>
<name>A0AAE0JIT3_9PEZI</name>
<comment type="caution">
    <text evidence="1">The sequence shown here is derived from an EMBL/GenBank/DDBJ whole genome shotgun (WGS) entry which is preliminary data.</text>
</comment>
<dbReference type="RefSeq" id="XP_062683326.1">
    <property type="nucleotide sequence ID" value="XM_062824486.1"/>
</dbReference>
<dbReference type="EMBL" id="JAUEPP010000003">
    <property type="protein sequence ID" value="KAK3348244.1"/>
    <property type="molecule type" value="Genomic_DNA"/>
</dbReference>
<accession>A0AAE0JIT3</accession>
<dbReference type="GeneID" id="87861640"/>
<reference evidence="1" key="1">
    <citation type="journal article" date="2023" name="Mol. Phylogenet. Evol.">
        <title>Genome-scale phylogeny and comparative genomics of the fungal order Sordariales.</title>
        <authorList>
            <person name="Hensen N."/>
            <person name="Bonometti L."/>
            <person name="Westerberg I."/>
            <person name="Brannstrom I.O."/>
            <person name="Guillou S."/>
            <person name="Cros-Aarteil S."/>
            <person name="Calhoun S."/>
            <person name="Haridas S."/>
            <person name="Kuo A."/>
            <person name="Mondo S."/>
            <person name="Pangilinan J."/>
            <person name="Riley R."/>
            <person name="LaButti K."/>
            <person name="Andreopoulos B."/>
            <person name="Lipzen A."/>
            <person name="Chen C."/>
            <person name="Yan M."/>
            <person name="Daum C."/>
            <person name="Ng V."/>
            <person name="Clum A."/>
            <person name="Steindorff A."/>
            <person name="Ohm R.A."/>
            <person name="Martin F."/>
            <person name="Silar P."/>
            <person name="Natvig D.O."/>
            <person name="Lalanne C."/>
            <person name="Gautier V."/>
            <person name="Ament-Velasquez S.L."/>
            <person name="Kruys A."/>
            <person name="Hutchinson M.I."/>
            <person name="Powell A.J."/>
            <person name="Barry K."/>
            <person name="Miller A.N."/>
            <person name="Grigoriev I.V."/>
            <person name="Debuchy R."/>
            <person name="Gladieux P."/>
            <person name="Hiltunen Thoren M."/>
            <person name="Johannesson H."/>
        </authorList>
    </citation>
    <scope>NUCLEOTIDE SEQUENCE</scope>
    <source>
        <strain evidence="1">CBS 560.94</strain>
    </source>
</reference>
<organism evidence="1 2">
    <name type="scientific">Neurospora tetraspora</name>
    <dbReference type="NCBI Taxonomy" id="94610"/>
    <lineage>
        <taxon>Eukaryota</taxon>
        <taxon>Fungi</taxon>
        <taxon>Dikarya</taxon>
        <taxon>Ascomycota</taxon>
        <taxon>Pezizomycotina</taxon>
        <taxon>Sordariomycetes</taxon>
        <taxon>Sordariomycetidae</taxon>
        <taxon>Sordariales</taxon>
        <taxon>Sordariaceae</taxon>
        <taxon>Neurospora</taxon>
    </lineage>
</organism>
<evidence type="ECO:0000313" key="1">
    <source>
        <dbReference type="EMBL" id="KAK3348244.1"/>
    </source>
</evidence>
<sequence length="141" mass="14647">MSTTAIPVASFGNNAAVAQAIREKLLPEYDVVHTTLTLSTSLSELPALCNGTFSQGTPSSNLGSNATASTPADLKVPKAIIFGGGVSPSDAEQVKEAVLAQNPDLKFVRLTREDMVAAGAEGPDPEVIGRLLKERLAEVLT</sequence>
<keyword evidence="2" id="KW-1185">Reference proteome</keyword>
<protein>
    <submittedName>
        <fullName evidence="1">Uncharacterized protein</fullName>
    </submittedName>
</protein>
<reference evidence="1" key="2">
    <citation type="submission" date="2023-06" db="EMBL/GenBank/DDBJ databases">
        <authorList>
            <consortium name="Lawrence Berkeley National Laboratory"/>
            <person name="Haridas S."/>
            <person name="Hensen N."/>
            <person name="Bonometti L."/>
            <person name="Westerberg I."/>
            <person name="Brannstrom I.O."/>
            <person name="Guillou S."/>
            <person name="Cros-Aarteil S."/>
            <person name="Calhoun S."/>
            <person name="Kuo A."/>
            <person name="Mondo S."/>
            <person name="Pangilinan J."/>
            <person name="Riley R."/>
            <person name="Labutti K."/>
            <person name="Andreopoulos B."/>
            <person name="Lipzen A."/>
            <person name="Chen C."/>
            <person name="Yanf M."/>
            <person name="Daum C."/>
            <person name="Ng V."/>
            <person name="Clum A."/>
            <person name="Steindorff A."/>
            <person name="Ohm R."/>
            <person name="Martin F."/>
            <person name="Silar P."/>
            <person name="Natvig D."/>
            <person name="Lalanne C."/>
            <person name="Gautier V."/>
            <person name="Ament-Velasquez S.L."/>
            <person name="Kruys A."/>
            <person name="Hutchinson M.I."/>
            <person name="Powell A.J."/>
            <person name="Barry K."/>
            <person name="Miller A.N."/>
            <person name="Grigoriev I.V."/>
            <person name="Debuchy R."/>
            <person name="Gladieux P."/>
            <person name="Thoren M.H."/>
            <person name="Johannesson H."/>
        </authorList>
    </citation>
    <scope>NUCLEOTIDE SEQUENCE</scope>
    <source>
        <strain evidence="1">CBS 560.94</strain>
    </source>
</reference>
<dbReference type="AlphaFoldDB" id="A0AAE0JIT3"/>